<keyword evidence="6 11" id="KW-0547">Nucleotide-binding</keyword>
<dbReference type="Gene3D" id="3.30.200.20">
    <property type="entry name" value="Phosphorylase Kinase, domain 1"/>
    <property type="match status" value="1"/>
</dbReference>
<dbReference type="SMART" id="SM00220">
    <property type="entry name" value="S_TKc"/>
    <property type="match status" value="1"/>
</dbReference>
<comment type="caution">
    <text evidence="16">The sequence shown here is derived from an EMBL/GenBank/DDBJ whole genome shotgun (WGS) entry which is preliminary data.</text>
</comment>
<comment type="activity regulation">
    <text evidence="13">Activated by threonine and tyrosine phosphorylation.</text>
</comment>
<keyword evidence="3 12" id="KW-0723">Serine/threonine-protein kinase</keyword>
<dbReference type="GO" id="GO:0106310">
    <property type="term" value="F:protein serine kinase activity"/>
    <property type="evidence" value="ECO:0007669"/>
    <property type="project" value="RHEA"/>
</dbReference>
<dbReference type="FunFam" id="3.30.200.20:FF:000046">
    <property type="entry name" value="Mitogen-activated protein kinase"/>
    <property type="match status" value="1"/>
</dbReference>
<dbReference type="SUPFAM" id="SSF56112">
    <property type="entry name" value="Protein kinase-like (PK-like)"/>
    <property type="match status" value="1"/>
</dbReference>
<dbReference type="GO" id="GO:0004707">
    <property type="term" value="F:MAP kinase activity"/>
    <property type="evidence" value="ECO:0007669"/>
    <property type="project" value="UniProtKB-EC"/>
</dbReference>
<keyword evidence="4" id="KW-0597">Phosphoprotein</keyword>
<name>A0A218XG40_PUNGR</name>
<comment type="similarity">
    <text evidence="13">Belongs to the protein kinase superfamily. Ser/Thr protein kinase family. MAP kinase subfamily.</text>
</comment>
<evidence type="ECO:0000256" key="12">
    <source>
        <dbReference type="RuleBase" id="RU000304"/>
    </source>
</evidence>
<proteinExistence type="inferred from homology"/>
<dbReference type="InterPro" id="IPR017441">
    <property type="entry name" value="Protein_kinase_ATP_BS"/>
</dbReference>
<dbReference type="EC" id="2.7.11.24" evidence="2 13"/>
<dbReference type="PROSITE" id="PS01351">
    <property type="entry name" value="MAPK"/>
    <property type="match status" value="1"/>
</dbReference>
<gene>
    <name evidence="16" type="ORF">CDL15_Pgr004078</name>
</gene>
<evidence type="ECO:0000256" key="5">
    <source>
        <dbReference type="ARBA" id="ARBA00022679"/>
    </source>
</evidence>
<comment type="catalytic activity">
    <reaction evidence="9 13">
        <text>L-threonyl-[protein] + ATP = O-phospho-L-threonyl-[protein] + ADP + H(+)</text>
        <dbReference type="Rhea" id="RHEA:46608"/>
        <dbReference type="Rhea" id="RHEA-COMP:11060"/>
        <dbReference type="Rhea" id="RHEA-COMP:11605"/>
        <dbReference type="ChEBI" id="CHEBI:15378"/>
        <dbReference type="ChEBI" id="CHEBI:30013"/>
        <dbReference type="ChEBI" id="CHEBI:30616"/>
        <dbReference type="ChEBI" id="CHEBI:61977"/>
        <dbReference type="ChEBI" id="CHEBI:456216"/>
        <dbReference type="EC" id="2.7.11.24"/>
    </reaction>
</comment>
<dbReference type="GO" id="GO:0005524">
    <property type="term" value="F:ATP binding"/>
    <property type="evidence" value="ECO:0007669"/>
    <property type="project" value="UniProtKB-UniRule"/>
</dbReference>
<evidence type="ECO:0000256" key="9">
    <source>
        <dbReference type="ARBA" id="ARBA00047592"/>
    </source>
</evidence>
<evidence type="ECO:0000256" key="13">
    <source>
        <dbReference type="RuleBase" id="RU361165"/>
    </source>
</evidence>
<evidence type="ECO:0000256" key="7">
    <source>
        <dbReference type="ARBA" id="ARBA00022777"/>
    </source>
</evidence>
<accession>A0A218XG40</accession>
<evidence type="ECO:0000313" key="17">
    <source>
        <dbReference type="Proteomes" id="UP000197138"/>
    </source>
</evidence>
<feature type="binding site" evidence="11">
    <location>
        <position position="80"/>
    </location>
    <ligand>
        <name>ATP</name>
        <dbReference type="ChEBI" id="CHEBI:30616"/>
    </ligand>
</feature>
<organism evidence="16 17">
    <name type="scientific">Punica granatum</name>
    <name type="common">Pomegranate</name>
    <dbReference type="NCBI Taxonomy" id="22663"/>
    <lineage>
        <taxon>Eukaryota</taxon>
        <taxon>Viridiplantae</taxon>
        <taxon>Streptophyta</taxon>
        <taxon>Embryophyta</taxon>
        <taxon>Tracheophyta</taxon>
        <taxon>Spermatophyta</taxon>
        <taxon>Magnoliopsida</taxon>
        <taxon>eudicotyledons</taxon>
        <taxon>Gunneridae</taxon>
        <taxon>Pentapetalae</taxon>
        <taxon>rosids</taxon>
        <taxon>malvids</taxon>
        <taxon>Myrtales</taxon>
        <taxon>Lythraceae</taxon>
        <taxon>Punica</taxon>
    </lineage>
</organism>
<dbReference type="EMBL" id="MTKT01001810">
    <property type="protein sequence ID" value="OWM83649.1"/>
    <property type="molecule type" value="Genomic_DNA"/>
</dbReference>
<dbReference type="Proteomes" id="UP000197138">
    <property type="component" value="Unassembled WGS sequence"/>
</dbReference>
<keyword evidence="8 11" id="KW-0067">ATP-binding</keyword>
<reference evidence="17" key="1">
    <citation type="journal article" date="2017" name="Plant J.">
        <title>The pomegranate (Punica granatum L.) genome and the genomics of punicalagin biosynthesis.</title>
        <authorList>
            <person name="Qin G."/>
            <person name="Xu C."/>
            <person name="Ming R."/>
            <person name="Tang H."/>
            <person name="Guyot R."/>
            <person name="Kramer E.M."/>
            <person name="Hu Y."/>
            <person name="Yi X."/>
            <person name="Qi Y."/>
            <person name="Xu X."/>
            <person name="Gao Z."/>
            <person name="Pan H."/>
            <person name="Jian J."/>
            <person name="Tian Y."/>
            <person name="Yue Z."/>
            <person name="Xu Y."/>
        </authorList>
    </citation>
    <scope>NUCLEOTIDE SEQUENCE [LARGE SCALE GENOMIC DNA]</scope>
    <source>
        <strain evidence="17">cv. Dabenzi</strain>
    </source>
</reference>
<dbReference type="InterPro" id="IPR011009">
    <property type="entry name" value="Kinase-like_dom_sf"/>
</dbReference>
<evidence type="ECO:0000256" key="10">
    <source>
        <dbReference type="ARBA" id="ARBA00048312"/>
    </source>
</evidence>
<dbReference type="InterPro" id="IPR003527">
    <property type="entry name" value="MAP_kinase_CS"/>
</dbReference>
<comment type="cofactor">
    <cofactor evidence="13">
        <name>Mg(2+)</name>
        <dbReference type="ChEBI" id="CHEBI:18420"/>
    </cofactor>
</comment>
<feature type="domain" description="Protein kinase" evidence="15">
    <location>
        <begin position="50"/>
        <end position="338"/>
    </location>
</feature>
<dbReference type="PROSITE" id="PS00107">
    <property type="entry name" value="PROTEIN_KINASE_ATP"/>
    <property type="match status" value="1"/>
</dbReference>
<comment type="catalytic activity">
    <reaction evidence="10">
        <text>L-seryl-[protein] + ATP = O-phospho-L-seryl-[protein] + ADP + H(+)</text>
        <dbReference type="Rhea" id="RHEA:17989"/>
        <dbReference type="Rhea" id="RHEA-COMP:9863"/>
        <dbReference type="Rhea" id="RHEA-COMP:11604"/>
        <dbReference type="ChEBI" id="CHEBI:15378"/>
        <dbReference type="ChEBI" id="CHEBI:29999"/>
        <dbReference type="ChEBI" id="CHEBI:30616"/>
        <dbReference type="ChEBI" id="CHEBI:83421"/>
        <dbReference type="ChEBI" id="CHEBI:456216"/>
        <dbReference type="EC" id="2.7.11.24"/>
    </reaction>
</comment>
<comment type="similarity">
    <text evidence="1">Belongs to the protein kinase superfamily. CMGC Ser/Thr protein kinase family. MAP kinase subfamily.</text>
</comment>
<evidence type="ECO:0000256" key="4">
    <source>
        <dbReference type="ARBA" id="ARBA00022553"/>
    </source>
</evidence>
<evidence type="ECO:0000256" key="11">
    <source>
        <dbReference type="PROSITE-ProRule" id="PRU10141"/>
    </source>
</evidence>
<dbReference type="Pfam" id="PF00069">
    <property type="entry name" value="Pkinase"/>
    <property type="match status" value="1"/>
</dbReference>
<dbReference type="PROSITE" id="PS00108">
    <property type="entry name" value="PROTEIN_KINASE_ST"/>
    <property type="match status" value="1"/>
</dbReference>
<sequence length="390" mass="43894">MKQEAACTKPSSLDRMAPPIQGALPPDGIRRRGKNYYSVCNHVFEMDAKYKPLKPLGAGAYGVVCSALDKKTNKKVAVKKISKLFEDHTTAVRTLREMAILRQVRHANVIPLKDVMVPSLKTKFKDIYLVFELMDTDLSHIIKSSQGLSANHVKFMVFQILCGLCYIHSANVLHRDLKPSNILINSNCDLKIGDFGLARTTAQDDSEFMTGYVVSRWYRAPEVLLGSYNYGQAIDVWSAGCTFAELLGRRPIFPGTCSENQLQCIISVLGTQKEADLEFIQSAMARKYVKSLPHCRGIPLSSLFPLADPLELDLLEKMLVFDPRKRITASEALKHPYLEDIYDPTVDCPAQFQVKIDVEEGVKEKVMRKLMWDEVVYSHPELALNHGPCR</sequence>
<evidence type="ECO:0000256" key="6">
    <source>
        <dbReference type="ARBA" id="ARBA00022741"/>
    </source>
</evidence>
<dbReference type="FunFam" id="1.10.510.10:FF:000098">
    <property type="entry name" value="Mitogen-activated protein kinase 1"/>
    <property type="match status" value="1"/>
</dbReference>
<dbReference type="PROSITE" id="PS50011">
    <property type="entry name" value="PROTEIN_KINASE_DOM"/>
    <property type="match status" value="1"/>
</dbReference>
<keyword evidence="5 13" id="KW-0808">Transferase</keyword>
<evidence type="ECO:0000256" key="14">
    <source>
        <dbReference type="SAM" id="MobiDB-lite"/>
    </source>
</evidence>
<dbReference type="Gene3D" id="1.10.510.10">
    <property type="entry name" value="Transferase(Phosphotransferase) domain 1"/>
    <property type="match status" value="1"/>
</dbReference>
<dbReference type="InterPro" id="IPR050117">
    <property type="entry name" value="MAPK"/>
</dbReference>
<evidence type="ECO:0000313" key="16">
    <source>
        <dbReference type="EMBL" id="OWM83649.1"/>
    </source>
</evidence>
<keyword evidence="7 13" id="KW-0418">Kinase</keyword>
<keyword evidence="13" id="KW-0460">Magnesium</keyword>
<protein>
    <recommendedName>
        <fullName evidence="2 13">Mitogen-activated protein kinase</fullName>
        <ecNumber evidence="2 13">2.7.11.24</ecNumber>
    </recommendedName>
</protein>
<feature type="region of interest" description="Disordered" evidence="14">
    <location>
        <begin position="1"/>
        <end position="25"/>
    </location>
</feature>
<evidence type="ECO:0000259" key="15">
    <source>
        <dbReference type="PROSITE" id="PS50011"/>
    </source>
</evidence>
<dbReference type="InterPro" id="IPR000719">
    <property type="entry name" value="Prot_kinase_dom"/>
</dbReference>
<evidence type="ECO:0000256" key="3">
    <source>
        <dbReference type="ARBA" id="ARBA00022527"/>
    </source>
</evidence>
<evidence type="ECO:0000256" key="1">
    <source>
        <dbReference type="ARBA" id="ARBA00008832"/>
    </source>
</evidence>
<dbReference type="InterPro" id="IPR008271">
    <property type="entry name" value="Ser/Thr_kinase_AS"/>
</dbReference>
<evidence type="ECO:0000256" key="8">
    <source>
        <dbReference type="ARBA" id="ARBA00022840"/>
    </source>
</evidence>
<dbReference type="PANTHER" id="PTHR24055">
    <property type="entry name" value="MITOGEN-ACTIVATED PROTEIN KINASE"/>
    <property type="match status" value="1"/>
</dbReference>
<evidence type="ECO:0000256" key="2">
    <source>
        <dbReference type="ARBA" id="ARBA00012411"/>
    </source>
</evidence>
<dbReference type="AlphaFoldDB" id="A0A218XG40"/>